<keyword evidence="4 9" id="KW-0812">Transmembrane</keyword>
<accession>A0A2P6MAN1</accession>
<evidence type="ECO:0000256" key="6">
    <source>
        <dbReference type="ARBA" id="ARBA00023077"/>
    </source>
</evidence>
<keyword evidence="7 9" id="KW-0472">Membrane</keyword>
<dbReference type="PROSITE" id="PS01156">
    <property type="entry name" value="TONB_DEPENDENT_REC_2"/>
    <property type="match status" value="1"/>
</dbReference>
<dbReference type="PROSITE" id="PS52016">
    <property type="entry name" value="TONB_DEPENDENT_REC_3"/>
    <property type="match status" value="1"/>
</dbReference>
<feature type="domain" description="TonB-dependent receptor-like beta-barrel" evidence="13">
    <location>
        <begin position="245"/>
        <end position="704"/>
    </location>
</feature>
<dbReference type="GO" id="GO:0009279">
    <property type="term" value="C:cell outer membrane"/>
    <property type="evidence" value="ECO:0007669"/>
    <property type="project" value="UniProtKB-SubCell"/>
</dbReference>
<reference evidence="15 16" key="1">
    <citation type="submission" date="2018-03" db="EMBL/GenBank/DDBJ databases">
        <title>Arenimonas caeni sp. nov., isolated from activated sludge.</title>
        <authorList>
            <person name="Liu H."/>
        </authorList>
    </citation>
    <scope>NUCLEOTIDE SEQUENCE [LARGE SCALE GENOMIC DNA]</scope>
    <source>
        <strain evidence="16">z29</strain>
    </source>
</reference>
<evidence type="ECO:0000256" key="9">
    <source>
        <dbReference type="PROSITE-ProRule" id="PRU01360"/>
    </source>
</evidence>
<keyword evidence="6 11" id="KW-0798">TonB box</keyword>
<gene>
    <name evidence="15" type="ORF">C6N40_05285</name>
</gene>
<dbReference type="PANTHER" id="PTHR30442">
    <property type="entry name" value="IRON III DICITRATE TRANSPORT PROTEIN FECA"/>
    <property type="match status" value="1"/>
</dbReference>
<evidence type="ECO:0000259" key="13">
    <source>
        <dbReference type="Pfam" id="PF00593"/>
    </source>
</evidence>
<comment type="caution">
    <text evidence="15">The sequence shown here is derived from an EMBL/GenBank/DDBJ whole genome shotgun (WGS) entry which is preliminary data.</text>
</comment>
<keyword evidence="15" id="KW-0675">Receptor</keyword>
<feature type="domain" description="TonB-dependent receptor plug" evidence="14">
    <location>
        <begin position="49"/>
        <end position="159"/>
    </location>
</feature>
<keyword evidence="8 9" id="KW-0998">Cell outer membrane</keyword>
<evidence type="ECO:0000313" key="16">
    <source>
        <dbReference type="Proteomes" id="UP000241736"/>
    </source>
</evidence>
<keyword evidence="2 9" id="KW-0813">Transport</keyword>
<dbReference type="InterPro" id="IPR012910">
    <property type="entry name" value="Plug_dom"/>
</dbReference>
<dbReference type="InterPro" id="IPR036942">
    <property type="entry name" value="Beta-barrel_TonB_sf"/>
</dbReference>
<proteinExistence type="inferred from homology"/>
<protein>
    <submittedName>
        <fullName evidence="15">TonB-dependent receptor</fullName>
    </submittedName>
</protein>
<evidence type="ECO:0000256" key="11">
    <source>
        <dbReference type="RuleBase" id="RU003357"/>
    </source>
</evidence>
<dbReference type="RefSeq" id="WP_106989961.1">
    <property type="nucleotide sequence ID" value="NZ_KZ679086.1"/>
</dbReference>
<evidence type="ECO:0000259" key="14">
    <source>
        <dbReference type="Pfam" id="PF07715"/>
    </source>
</evidence>
<organism evidence="15 16">
    <name type="scientific">Arenimonas caeni</name>
    <dbReference type="NCBI Taxonomy" id="2058085"/>
    <lineage>
        <taxon>Bacteria</taxon>
        <taxon>Pseudomonadati</taxon>
        <taxon>Pseudomonadota</taxon>
        <taxon>Gammaproteobacteria</taxon>
        <taxon>Lysobacterales</taxon>
        <taxon>Lysobacteraceae</taxon>
        <taxon>Arenimonas</taxon>
    </lineage>
</organism>
<dbReference type="InterPro" id="IPR000531">
    <property type="entry name" value="Beta-barrel_TonB"/>
</dbReference>
<feature type="signal peptide" evidence="12">
    <location>
        <begin position="1"/>
        <end position="21"/>
    </location>
</feature>
<comment type="subcellular location">
    <subcellularLocation>
        <location evidence="1 9">Cell outer membrane</location>
        <topology evidence="1 9">Multi-pass membrane protein</topology>
    </subcellularLocation>
</comment>
<evidence type="ECO:0000256" key="1">
    <source>
        <dbReference type="ARBA" id="ARBA00004571"/>
    </source>
</evidence>
<dbReference type="Gene3D" id="2.40.170.20">
    <property type="entry name" value="TonB-dependent receptor, beta-barrel domain"/>
    <property type="match status" value="1"/>
</dbReference>
<feature type="chain" id="PRO_5015130871" evidence="12">
    <location>
        <begin position="22"/>
        <end position="734"/>
    </location>
</feature>
<name>A0A2P6MAN1_9GAMM</name>
<dbReference type="EMBL" id="PVLF01000004">
    <property type="protein sequence ID" value="PRH83054.1"/>
    <property type="molecule type" value="Genomic_DNA"/>
</dbReference>
<feature type="short sequence motif" description="TonB C-terminal box" evidence="10">
    <location>
        <begin position="717"/>
        <end position="734"/>
    </location>
</feature>
<evidence type="ECO:0000256" key="10">
    <source>
        <dbReference type="PROSITE-ProRule" id="PRU10144"/>
    </source>
</evidence>
<evidence type="ECO:0000313" key="15">
    <source>
        <dbReference type="EMBL" id="PRH83054.1"/>
    </source>
</evidence>
<dbReference type="Gene3D" id="2.170.130.10">
    <property type="entry name" value="TonB-dependent receptor, plug domain"/>
    <property type="match status" value="1"/>
</dbReference>
<dbReference type="CDD" id="cd01347">
    <property type="entry name" value="ligand_gated_channel"/>
    <property type="match status" value="1"/>
</dbReference>
<dbReference type="PANTHER" id="PTHR30442:SF0">
    <property type="entry name" value="FE(3+) DICITRATE TRANSPORT PROTEIN FECA"/>
    <property type="match status" value="1"/>
</dbReference>
<dbReference type="GO" id="GO:0033214">
    <property type="term" value="P:siderophore-iron import into cell"/>
    <property type="evidence" value="ECO:0007669"/>
    <property type="project" value="TreeGrafter"/>
</dbReference>
<evidence type="ECO:0000256" key="2">
    <source>
        <dbReference type="ARBA" id="ARBA00022448"/>
    </source>
</evidence>
<keyword evidence="16" id="KW-1185">Reference proteome</keyword>
<evidence type="ECO:0000256" key="5">
    <source>
        <dbReference type="ARBA" id="ARBA00022729"/>
    </source>
</evidence>
<dbReference type="Proteomes" id="UP000241736">
    <property type="component" value="Unassembled WGS sequence"/>
</dbReference>
<evidence type="ECO:0000256" key="12">
    <source>
        <dbReference type="SAM" id="SignalP"/>
    </source>
</evidence>
<dbReference type="Pfam" id="PF00593">
    <property type="entry name" value="TonB_dep_Rec_b-barrel"/>
    <property type="match status" value="1"/>
</dbReference>
<dbReference type="InterPro" id="IPR037066">
    <property type="entry name" value="Plug_dom_sf"/>
</dbReference>
<comment type="similarity">
    <text evidence="9 11">Belongs to the TonB-dependent receptor family.</text>
</comment>
<sequence>MSTLLRAAIALALLPAAPAFANTAPEPVEAEEALVRLDRINVFGSREEVEKTAGSAHYIDKKTLERFNYRDVNRVLRQVPGVYIVEEEGFGLRPNIGIRGSGTDRNNRITVMEDGVLIAPAPYAAPAAYYFPTMARMSGLEIKKGAASVQAGPRTTGGALNLISTAIPTETAGELDLAMGGHGTLLGHAWAGTQGENFGGLVEAVRQESDGFKRVDGGGDSGFVLDDAVAKLRWNTSPSASRYQQLDLKVGYNTQDSDETYLGLTEADYAADPFRRYAGSRLDNIQTRQSLVELRHLVELTDGIDLTTVAYRTEFSRNWYKLNDVQGVSISSILDDPATYADQYAWITGANSPANALRLRNNKRSYYAQGIQGVLGIGFATGEASHDLEIGLRVHRDQEDRYQDDDRYQMAGGELVLTSDGAPGTQENRVGDAEAVSLYLQDTIEWGRWVLSPGVRYERIDLARTNYSTATGLRDVVLSRDESGVDALIPGFGATFLASDDLVVFASLHRGFNPPGPGSNADPEESVNLEFGLRYGRDGLAAELVGFVNDYSNLVGTCTASTGGNCNIGDQYDGGDARVQGLEASLSYDFGADGPVSVPVRLGYTFTNAEFRSSFSSSFGEWGDVVSGDEVPYLPEHLLHASLGAQGEHWRLDLAGNYIGEMRTQAGQGAVPADEHIKAVVLWELALGYQVNAQFEFYGRVENLFDKDYVTARRPAGLRPGLPRTAVLGVRYTF</sequence>
<dbReference type="InterPro" id="IPR039426">
    <property type="entry name" value="TonB-dep_rcpt-like"/>
</dbReference>
<keyword evidence="5 12" id="KW-0732">Signal</keyword>
<keyword evidence="3 9" id="KW-1134">Transmembrane beta strand</keyword>
<evidence type="ECO:0000256" key="7">
    <source>
        <dbReference type="ARBA" id="ARBA00023136"/>
    </source>
</evidence>
<dbReference type="AlphaFoldDB" id="A0A2P6MAN1"/>
<evidence type="ECO:0000256" key="8">
    <source>
        <dbReference type="ARBA" id="ARBA00023237"/>
    </source>
</evidence>
<evidence type="ECO:0000256" key="4">
    <source>
        <dbReference type="ARBA" id="ARBA00022692"/>
    </source>
</evidence>
<dbReference type="SUPFAM" id="SSF56935">
    <property type="entry name" value="Porins"/>
    <property type="match status" value="1"/>
</dbReference>
<dbReference type="OrthoDB" id="9760494at2"/>
<dbReference type="Pfam" id="PF07715">
    <property type="entry name" value="Plug"/>
    <property type="match status" value="1"/>
</dbReference>
<evidence type="ECO:0000256" key="3">
    <source>
        <dbReference type="ARBA" id="ARBA00022452"/>
    </source>
</evidence>
<dbReference type="InterPro" id="IPR010917">
    <property type="entry name" value="TonB_rcpt_CS"/>
</dbReference>